<sequence length="65" mass="7181">MLSEVFALATERHARQVTLDVETRLEAGAPERTPAAAQFVEVVAGKVREAGLLDQVTIQSFDWVR</sequence>
<gene>
    <name evidence="1" type="ORF">SAMN05216574_10795</name>
</gene>
<evidence type="ECO:0000313" key="1">
    <source>
        <dbReference type="EMBL" id="SFE93339.1"/>
    </source>
</evidence>
<dbReference type="Gene3D" id="3.20.20.190">
    <property type="entry name" value="Phosphatidylinositol (PI) phosphodiesterase"/>
    <property type="match status" value="1"/>
</dbReference>
<name>A0A1I2EKQ3_9ACTN</name>
<accession>A0A1I2EKQ3</accession>
<keyword evidence="2" id="KW-1185">Reference proteome</keyword>
<organism evidence="1 2">
    <name type="scientific">Blastococcus tunisiensis</name>
    <dbReference type="NCBI Taxonomy" id="1798228"/>
    <lineage>
        <taxon>Bacteria</taxon>
        <taxon>Bacillati</taxon>
        <taxon>Actinomycetota</taxon>
        <taxon>Actinomycetes</taxon>
        <taxon>Geodermatophilales</taxon>
        <taxon>Geodermatophilaceae</taxon>
        <taxon>Blastococcus</taxon>
    </lineage>
</organism>
<dbReference type="GO" id="GO:0006629">
    <property type="term" value="P:lipid metabolic process"/>
    <property type="evidence" value="ECO:0007669"/>
    <property type="project" value="InterPro"/>
</dbReference>
<proteinExistence type="predicted"/>
<dbReference type="EMBL" id="FOND01000007">
    <property type="protein sequence ID" value="SFE93339.1"/>
    <property type="molecule type" value="Genomic_DNA"/>
</dbReference>
<dbReference type="Proteomes" id="UP000198589">
    <property type="component" value="Unassembled WGS sequence"/>
</dbReference>
<evidence type="ECO:0000313" key="2">
    <source>
        <dbReference type="Proteomes" id="UP000198589"/>
    </source>
</evidence>
<reference evidence="2" key="1">
    <citation type="submission" date="2016-10" db="EMBL/GenBank/DDBJ databases">
        <authorList>
            <person name="Varghese N."/>
            <person name="Submissions S."/>
        </authorList>
    </citation>
    <scope>NUCLEOTIDE SEQUENCE [LARGE SCALE GENOMIC DNA]</scope>
    <source>
        <strain evidence="2">DSM 46838</strain>
    </source>
</reference>
<protein>
    <submittedName>
        <fullName evidence="1">Glycerophosphoryl diester phosphodiesterase</fullName>
    </submittedName>
</protein>
<dbReference type="STRING" id="1798228.SAMN05216574_10795"/>
<dbReference type="GO" id="GO:0008081">
    <property type="term" value="F:phosphoric diester hydrolase activity"/>
    <property type="evidence" value="ECO:0007669"/>
    <property type="project" value="InterPro"/>
</dbReference>
<dbReference type="InterPro" id="IPR017946">
    <property type="entry name" value="PLC-like_Pdiesterase_TIM-brl"/>
</dbReference>
<dbReference type="AlphaFoldDB" id="A0A1I2EKQ3"/>